<dbReference type="InterPro" id="IPR001138">
    <property type="entry name" value="Zn2Cys6_DnaBD"/>
</dbReference>
<evidence type="ECO:0000259" key="3">
    <source>
        <dbReference type="PROSITE" id="PS50048"/>
    </source>
</evidence>
<name>A0A0A1UXA0_9HYPO</name>
<feature type="domain" description="Zn(2)-C6 fungal-type" evidence="3">
    <location>
        <begin position="42"/>
        <end position="72"/>
    </location>
</feature>
<dbReference type="AlphaFoldDB" id="A0A0A1UXA0"/>
<dbReference type="EMBL" id="JELW01000005">
    <property type="protein sequence ID" value="EXV02235.1"/>
    <property type="molecule type" value="Genomic_DNA"/>
</dbReference>
<sequence length="696" mass="79915">MPEHAVANKARRLRPLLPSTGTRPAPAPRPTLPSRLHSAAAACTECRKHKTKCSAERPACRRCVQRRMECHYTTQPGERQSQALKRAYSHLQYQATAHEELFELLKTVPTQEAHDILNRIRHGTDVVTILNHVRAGDVLVQMAVEPETRFRYEFPYKSEIPQDYVQHNPYLDSIIFEATSLYATGQDSTPSASSTTNSAPNSASGAYESLYLKPFHASEVIEPQLSKAKISWWTAVCQDDVLMRDLLGVFFRCEYHFAAAFQKDLFLQDLAARRQDFCSALLVNIMLAYSCVCYPRFSNRAEYWNPNTLVYRFLAEAKRLWELEATEARITTVQAGILFNVFHNLCGLDEIGQAYRIQAIALAHQLRLFDSSMYMHNQRMRNGRAFAAWALFNWETLVGFSFLFPPLLKTPPDWPLPDPSKETGFYGEVWVKYPLTRNLSPSYFGPVFKARSEFRIIMNAYCQAAFSEGSQVTVEKANEFLARLRCWYEDLPAPLQPKRIVLPGHLQLHMYYHHLILTIYEPLLDVATEVEPTPQQIVDDARKHLQTLVRLYYLRHGFEAMDLFIVIPLILAGYECIDAIGEQAAGPRLEALRSTLILVAKGLYNQRRNHYLAEALFRVIRGRMRQEELSLLKTTVRLDEDEEDERRHMAQAVRSHWPVSVVKKKEDVNSHILKNLVETYAHLNVDEEPAPAEDTE</sequence>
<dbReference type="SUPFAM" id="SSF57701">
    <property type="entry name" value="Zn2/Cys6 DNA-binding domain"/>
    <property type="match status" value="1"/>
</dbReference>
<organism evidence="4 5">
    <name type="scientific">Metarhizium robertsii</name>
    <dbReference type="NCBI Taxonomy" id="568076"/>
    <lineage>
        <taxon>Eukaryota</taxon>
        <taxon>Fungi</taxon>
        <taxon>Dikarya</taxon>
        <taxon>Ascomycota</taxon>
        <taxon>Pezizomycotina</taxon>
        <taxon>Sordariomycetes</taxon>
        <taxon>Hypocreomycetidae</taxon>
        <taxon>Hypocreales</taxon>
        <taxon>Clavicipitaceae</taxon>
        <taxon>Metarhizium</taxon>
    </lineage>
</organism>
<evidence type="ECO:0000313" key="5">
    <source>
        <dbReference type="Proteomes" id="UP000030151"/>
    </source>
</evidence>
<evidence type="ECO:0000256" key="1">
    <source>
        <dbReference type="ARBA" id="ARBA00023242"/>
    </source>
</evidence>
<protein>
    <submittedName>
        <fullName evidence="4">Zn(2)-Cys(6) zinc finger domain protein</fullName>
    </submittedName>
</protein>
<dbReference type="Pfam" id="PF00172">
    <property type="entry name" value="Zn_clus"/>
    <property type="match status" value="1"/>
</dbReference>
<dbReference type="HOGENOM" id="CLU_007003_1_0_1"/>
<dbReference type="InterPro" id="IPR053187">
    <property type="entry name" value="Notoamide_regulator"/>
</dbReference>
<evidence type="ECO:0000313" key="4">
    <source>
        <dbReference type="EMBL" id="EXV02235.1"/>
    </source>
</evidence>
<dbReference type="InterPro" id="IPR036864">
    <property type="entry name" value="Zn2-C6_fun-type_DNA-bd_sf"/>
</dbReference>
<dbReference type="PROSITE" id="PS00463">
    <property type="entry name" value="ZN2_CY6_FUNGAL_1"/>
    <property type="match status" value="1"/>
</dbReference>
<dbReference type="PANTHER" id="PTHR47256">
    <property type="entry name" value="ZN(II)2CYS6 TRANSCRIPTION FACTOR (EUROFUNG)-RELATED"/>
    <property type="match status" value="1"/>
</dbReference>
<dbReference type="Proteomes" id="UP000030151">
    <property type="component" value="Unassembled WGS sequence"/>
</dbReference>
<dbReference type="PROSITE" id="PS50048">
    <property type="entry name" value="ZN2_CY6_FUNGAL_2"/>
    <property type="match status" value="1"/>
</dbReference>
<dbReference type="OrthoDB" id="426882at2759"/>
<proteinExistence type="predicted"/>
<dbReference type="eggNOG" id="ENOG502SJUN">
    <property type="taxonomic scope" value="Eukaryota"/>
</dbReference>
<dbReference type="CDD" id="cd00067">
    <property type="entry name" value="GAL4"/>
    <property type="match status" value="1"/>
</dbReference>
<dbReference type="GO" id="GO:0008270">
    <property type="term" value="F:zinc ion binding"/>
    <property type="evidence" value="ECO:0007669"/>
    <property type="project" value="InterPro"/>
</dbReference>
<evidence type="ECO:0000256" key="2">
    <source>
        <dbReference type="SAM" id="MobiDB-lite"/>
    </source>
</evidence>
<dbReference type="CDD" id="cd12148">
    <property type="entry name" value="fungal_TF_MHR"/>
    <property type="match status" value="1"/>
</dbReference>
<keyword evidence="1" id="KW-0539">Nucleus</keyword>
<accession>A0A0A1UXA0</accession>
<comment type="caution">
    <text evidence="4">The sequence shown here is derived from an EMBL/GenBank/DDBJ whole genome shotgun (WGS) entry which is preliminary data.</text>
</comment>
<dbReference type="SMART" id="SM00066">
    <property type="entry name" value="GAL4"/>
    <property type="match status" value="1"/>
</dbReference>
<gene>
    <name evidence="4" type="ORF">X797_004364</name>
</gene>
<dbReference type="Gene3D" id="4.10.240.10">
    <property type="entry name" value="Zn(2)-C6 fungal-type DNA-binding domain"/>
    <property type="match status" value="1"/>
</dbReference>
<feature type="region of interest" description="Disordered" evidence="2">
    <location>
        <begin position="1"/>
        <end position="33"/>
    </location>
</feature>
<reference evidence="4 5" key="1">
    <citation type="submission" date="2014-02" db="EMBL/GenBank/DDBJ databases">
        <title>The genome sequence of the entomopathogenic fungus Metarhizium robertsii ARSEF 2575.</title>
        <authorList>
            <person name="Giuliano Garisto Donzelli B."/>
            <person name="Roe B.A."/>
            <person name="Macmil S.L."/>
            <person name="Krasnoff S.B."/>
            <person name="Gibson D.M."/>
        </authorList>
    </citation>
    <scope>NUCLEOTIDE SEQUENCE [LARGE SCALE GENOMIC DNA]</scope>
    <source>
        <strain evidence="4 5">ARSEF 2575</strain>
    </source>
</reference>
<dbReference type="PANTHER" id="PTHR47256:SF1">
    <property type="entry name" value="ZN(II)2CYS6 TRANSCRIPTION FACTOR (EUROFUNG)"/>
    <property type="match status" value="1"/>
</dbReference>
<dbReference type="GO" id="GO:0000981">
    <property type="term" value="F:DNA-binding transcription factor activity, RNA polymerase II-specific"/>
    <property type="evidence" value="ECO:0007669"/>
    <property type="project" value="InterPro"/>
</dbReference>